<comment type="caution">
    <text evidence="1">The sequence shown here is derived from an EMBL/GenBank/DDBJ whole genome shotgun (WGS) entry which is preliminary data.</text>
</comment>
<evidence type="ECO:0000313" key="1">
    <source>
        <dbReference type="EMBL" id="RDX97061.1"/>
    </source>
</evidence>
<sequence>MSVKTLRSDKELPQQQIVNLHFEFPDFDDFIDCDCTCIGLIEFLIYEERGGSLTNETTIEATEPPFLMW</sequence>
<proteinExistence type="predicted"/>
<keyword evidence="2" id="KW-1185">Reference proteome</keyword>
<dbReference type="EMBL" id="QJKJ01003744">
    <property type="protein sequence ID" value="RDX97061.1"/>
    <property type="molecule type" value="Genomic_DNA"/>
</dbReference>
<feature type="non-terminal residue" evidence="1">
    <location>
        <position position="1"/>
    </location>
</feature>
<dbReference type="AlphaFoldDB" id="A0A371H2P4"/>
<protein>
    <submittedName>
        <fullName evidence="1">Uncharacterized protein</fullName>
    </submittedName>
</protein>
<organism evidence="1 2">
    <name type="scientific">Mucuna pruriens</name>
    <name type="common">Velvet bean</name>
    <name type="synonym">Dolichos pruriens</name>
    <dbReference type="NCBI Taxonomy" id="157652"/>
    <lineage>
        <taxon>Eukaryota</taxon>
        <taxon>Viridiplantae</taxon>
        <taxon>Streptophyta</taxon>
        <taxon>Embryophyta</taxon>
        <taxon>Tracheophyta</taxon>
        <taxon>Spermatophyta</taxon>
        <taxon>Magnoliopsida</taxon>
        <taxon>eudicotyledons</taxon>
        <taxon>Gunneridae</taxon>
        <taxon>Pentapetalae</taxon>
        <taxon>rosids</taxon>
        <taxon>fabids</taxon>
        <taxon>Fabales</taxon>
        <taxon>Fabaceae</taxon>
        <taxon>Papilionoideae</taxon>
        <taxon>50 kb inversion clade</taxon>
        <taxon>NPAAA clade</taxon>
        <taxon>indigoferoid/millettioid clade</taxon>
        <taxon>Phaseoleae</taxon>
        <taxon>Mucuna</taxon>
    </lineage>
</organism>
<accession>A0A371H2P4</accession>
<reference evidence="1" key="1">
    <citation type="submission" date="2018-05" db="EMBL/GenBank/DDBJ databases">
        <title>Draft genome of Mucuna pruriens seed.</title>
        <authorList>
            <person name="Nnadi N.E."/>
            <person name="Vos R."/>
            <person name="Hasami M.H."/>
            <person name="Devisetty U.K."/>
            <person name="Aguiy J.C."/>
        </authorList>
    </citation>
    <scope>NUCLEOTIDE SEQUENCE [LARGE SCALE GENOMIC DNA]</scope>
    <source>
        <strain evidence="1">JCA_2017</strain>
    </source>
</reference>
<dbReference type="Proteomes" id="UP000257109">
    <property type="component" value="Unassembled WGS sequence"/>
</dbReference>
<gene>
    <name evidence="1" type="ORF">CR513_20218</name>
</gene>
<evidence type="ECO:0000313" key="2">
    <source>
        <dbReference type="Proteomes" id="UP000257109"/>
    </source>
</evidence>
<name>A0A371H2P4_MUCPR</name>